<evidence type="ECO:0000313" key="1">
    <source>
        <dbReference type="EMBL" id="GAA0561003.1"/>
    </source>
</evidence>
<name>A0ABN1E836_9GAMM</name>
<dbReference type="EMBL" id="BAAAEO010000005">
    <property type="protein sequence ID" value="GAA0561003.1"/>
    <property type="molecule type" value="Genomic_DNA"/>
</dbReference>
<dbReference type="Proteomes" id="UP001501169">
    <property type="component" value="Unassembled WGS sequence"/>
</dbReference>
<evidence type="ECO:0008006" key="3">
    <source>
        <dbReference type="Google" id="ProtNLM"/>
    </source>
</evidence>
<evidence type="ECO:0000313" key="2">
    <source>
        <dbReference type="Proteomes" id="UP001501169"/>
    </source>
</evidence>
<dbReference type="Pfam" id="PF08870">
    <property type="entry name" value="DndE"/>
    <property type="match status" value="1"/>
</dbReference>
<keyword evidence="2" id="KW-1185">Reference proteome</keyword>
<proteinExistence type="predicted"/>
<accession>A0ABN1E836</accession>
<organism evidence="1 2">
    <name type="scientific">Rheinheimera aquimaris</name>
    <dbReference type="NCBI Taxonomy" id="412437"/>
    <lineage>
        <taxon>Bacteria</taxon>
        <taxon>Pseudomonadati</taxon>
        <taxon>Pseudomonadota</taxon>
        <taxon>Gammaproteobacteria</taxon>
        <taxon>Chromatiales</taxon>
        <taxon>Chromatiaceae</taxon>
        <taxon>Rheinheimera</taxon>
    </lineage>
</organism>
<protein>
    <recommendedName>
        <fullName evidence="3">DNA sulfur modification protein DndE</fullName>
    </recommendedName>
</protein>
<dbReference type="InterPro" id="IPR014969">
    <property type="entry name" value="DNA_S_DndE"/>
</dbReference>
<reference evidence="1 2" key="1">
    <citation type="journal article" date="2019" name="Int. J. Syst. Evol. Microbiol.">
        <title>The Global Catalogue of Microorganisms (GCM) 10K type strain sequencing project: providing services to taxonomists for standard genome sequencing and annotation.</title>
        <authorList>
            <consortium name="The Broad Institute Genomics Platform"/>
            <consortium name="The Broad Institute Genome Sequencing Center for Infectious Disease"/>
            <person name="Wu L."/>
            <person name="Ma J."/>
        </authorList>
    </citation>
    <scope>NUCLEOTIDE SEQUENCE [LARGE SCALE GENOMIC DNA]</scope>
    <source>
        <strain evidence="1 2">JCM 14331</strain>
    </source>
</reference>
<dbReference type="InterPro" id="IPR038472">
    <property type="entry name" value="DndE_sf"/>
</dbReference>
<gene>
    <name evidence="1" type="ORF">GCM10009098_31350</name>
</gene>
<dbReference type="RefSeq" id="WP_226767951.1">
    <property type="nucleotide sequence ID" value="NZ_BAAAEO010000005.1"/>
</dbReference>
<dbReference type="Gene3D" id="1.10.1220.160">
    <property type="entry name" value="DNA sulphur modification protein DndE"/>
    <property type="match status" value="1"/>
</dbReference>
<sequence>MLPNTMWLNKAVEDELKKQKEITGITPNVAARIAFFKSIEAGFVYDKSQQVQLNGTLKLDKVTWLGMTQLATELLLKQRYPDFTDKELWTAWAAHIAIAVTSESTFSSNSAKIKV</sequence>
<comment type="caution">
    <text evidence="1">The sequence shown here is derived from an EMBL/GenBank/DDBJ whole genome shotgun (WGS) entry which is preliminary data.</text>
</comment>